<dbReference type="PaxDb" id="2903-EOD26015"/>
<dbReference type="Pfam" id="PF12937">
    <property type="entry name" value="F-box-like"/>
    <property type="match status" value="1"/>
</dbReference>
<feature type="domain" description="F-box" evidence="1">
    <location>
        <begin position="10"/>
        <end position="58"/>
    </location>
</feature>
<accession>A0A0D3JR80</accession>
<keyword evidence="3" id="KW-1185">Reference proteome</keyword>
<dbReference type="RefSeq" id="XP_005778444.1">
    <property type="nucleotide sequence ID" value="XM_005778387.1"/>
</dbReference>
<dbReference type="KEGG" id="ehx:EMIHUDRAFT_254526"/>
<protein>
    <recommendedName>
        <fullName evidence="1">F-box domain-containing protein</fullName>
    </recommendedName>
</protein>
<reference evidence="2" key="2">
    <citation type="submission" date="2024-10" db="UniProtKB">
        <authorList>
            <consortium name="EnsemblProtists"/>
        </authorList>
    </citation>
    <scope>IDENTIFICATION</scope>
</reference>
<dbReference type="Proteomes" id="UP000013827">
    <property type="component" value="Unassembled WGS sequence"/>
</dbReference>
<dbReference type="PROSITE" id="PS50181">
    <property type="entry name" value="FBOX"/>
    <property type="match status" value="1"/>
</dbReference>
<organism evidence="2 3">
    <name type="scientific">Emiliania huxleyi (strain CCMP1516)</name>
    <dbReference type="NCBI Taxonomy" id="280463"/>
    <lineage>
        <taxon>Eukaryota</taxon>
        <taxon>Haptista</taxon>
        <taxon>Haptophyta</taxon>
        <taxon>Prymnesiophyceae</taxon>
        <taxon>Isochrysidales</taxon>
        <taxon>Noelaerhabdaceae</taxon>
        <taxon>Emiliania</taxon>
    </lineage>
</organism>
<dbReference type="InterPro" id="IPR001810">
    <property type="entry name" value="F-box_dom"/>
</dbReference>
<dbReference type="CDD" id="cd09917">
    <property type="entry name" value="F-box_SF"/>
    <property type="match status" value="1"/>
</dbReference>
<evidence type="ECO:0000313" key="2">
    <source>
        <dbReference type="EnsemblProtists" id="EOD26015"/>
    </source>
</evidence>
<dbReference type="AlphaFoldDB" id="A0A0D3JR80"/>
<dbReference type="Gene3D" id="1.20.1280.50">
    <property type="match status" value="1"/>
</dbReference>
<evidence type="ECO:0000259" key="1">
    <source>
        <dbReference type="PROSITE" id="PS50181"/>
    </source>
</evidence>
<sequence>MSHTFSAPAPLELASLPVELLFKVLLSLRADGLARASRVCRAWQGLVVTAARERLLALRGPAAAGTTPHGPSLLCSLSAAEDLTRRIGRRADGNGKQPWRGQNWRDEWVKIRREELVLQGNELEDIVVETIETTLPRFRQEVEWLVQSGWEGCDAKAYTLLVYMGRGALGAALRVGSRRYAASTHALTGLLLSRAGQGELAPHCFCNLSGRWGLSEEDPAWGALSAAGAAPGASFIATTVSGGLVANDHTFADGRGLRIPIFCAHGVEYQLQDAAVVAFVSPPPSREGWHALVQTTPTGFSLPPLARVTLVSVSEAGEWAANGHRVCQRCYTVSVSYA</sequence>
<dbReference type="HOGENOM" id="CLU_822386_0_0_1"/>
<dbReference type="InterPro" id="IPR036047">
    <property type="entry name" value="F-box-like_dom_sf"/>
</dbReference>
<dbReference type="GeneID" id="17271562"/>
<name>A0A0D3JR80_EMIH1</name>
<proteinExistence type="predicted"/>
<reference evidence="3" key="1">
    <citation type="journal article" date="2013" name="Nature">
        <title>Pan genome of the phytoplankton Emiliania underpins its global distribution.</title>
        <authorList>
            <person name="Read B.A."/>
            <person name="Kegel J."/>
            <person name="Klute M.J."/>
            <person name="Kuo A."/>
            <person name="Lefebvre S.C."/>
            <person name="Maumus F."/>
            <person name="Mayer C."/>
            <person name="Miller J."/>
            <person name="Monier A."/>
            <person name="Salamov A."/>
            <person name="Young J."/>
            <person name="Aguilar M."/>
            <person name="Claverie J.M."/>
            <person name="Frickenhaus S."/>
            <person name="Gonzalez K."/>
            <person name="Herman E.K."/>
            <person name="Lin Y.C."/>
            <person name="Napier J."/>
            <person name="Ogata H."/>
            <person name="Sarno A.F."/>
            <person name="Shmutz J."/>
            <person name="Schroeder D."/>
            <person name="de Vargas C."/>
            <person name="Verret F."/>
            <person name="von Dassow P."/>
            <person name="Valentin K."/>
            <person name="Van de Peer Y."/>
            <person name="Wheeler G."/>
            <person name="Dacks J.B."/>
            <person name="Delwiche C.F."/>
            <person name="Dyhrman S.T."/>
            <person name="Glockner G."/>
            <person name="John U."/>
            <person name="Richards T."/>
            <person name="Worden A.Z."/>
            <person name="Zhang X."/>
            <person name="Grigoriev I.V."/>
            <person name="Allen A.E."/>
            <person name="Bidle K."/>
            <person name="Borodovsky M."/>
            <person name="Bowler C."/>
            <person name="Brownlee C."/>
            <person name="Cock J.M."/>
            <person name="Elias M."/>
            <person name="Gladyshev V.N."/>
            <person name="Groth M."/>
            <person name="Guda C."/>
            <person name="Hadaegh A."/>
            <person name="Iglesias-Rodriguez M.D."/>
            <person name="Jenkins J."/>
            <person name="Jones B.M."/>
            <person name="Lawson T."/>
            <person name="Leese F."/>
            <person name="Lindquist E."/>
            <person name="Lobanov A."/>
            <person name="Lomsadze A."/>
            <person name="Malik S.B."/>
            <person name="Marsh M.E."/>
            <person name="Mackinder L."/>
            <person name="Mock T."/>
            <person name="Mueller-Roeber B."/>
            <person name="Pagarete A."/>
            <person name="Parker M."/>
            <person name="Probert I."/>
            <person name="Quesneville H."/>
            <person name="Raines C."/>
            <person name="Rensing S.A."/>
            <person name="Riano-Pachon D.M."/>
            <person name="Richier S."/>
            <person name="Rokitta S."/>
            <person name="Shiraiwa Y."/>
            <person name="Soanes D.M."/>
            <person name="van der Giezen M."/>
            <person name="Wahlund T.M."/>
            <person name="Williams B."/>
            <person name="Wilson W."/>
            <person name="Wolfe G."/>
            <person name="Wurch L.L."/>
        </authorList>
    </citation>
    <scope>NUCLEOTIDE SEQUENCE</scope>
</reference>
<dbReference type="EnsemblProtists" id="EOD26015">
    <property type="protein sequence ID" value="EOD26015"/>
    <property type="gene ID" value="EMIHUDRAFT_254526"/>
</dbReference>
<evidence type="ECO:0000313" key="3">
    <source>
        <dbReference type="Proteomes" id="UP000013827"/>
    </source>
</evidence>
<dbReference type="SUPFAM" id="SSF81383">
    <property type="entry name" value="F-box domain"/>
    <property type="match status" value="1"/>
</dbReference>